<dbReference type="Gene3D" id="1.10.10.1740">
    <property type="entry name" value="Transmembrane protein 14-like"/>
    <property type="match status" value="1"/>
</dbReference>
<evidence type="ECO:0000256" key="2">
    <source>
        <dbReference type="ARBA" id="ARBA00007590"/>
    </source>
</evidence>
<proteinExistence type="inferred from homology"/>
<evidence type="ECO:0000256" key="3">
    <source>
        <dbReference type="ARBA" id="ARBA00022692"/>
    </source>
</evidence>
<feature type="transmembrane region" description="Helical" evidence="7">
    <location>
        <begin position="33"/>
        <end position="53"/>
    </location>
</feature>
<dbReference type="GO" id="GO:0016020">
    <property type="term" value="C:membrane"/>
    <property type="evidence" value="ECO:0007669"/>
    <property type="project" value="UniProtKB-SubCell"/>
</dbReference>
<evidence type="ECO:0000313" key="8">
    <source>
        <dbReference type="EMBL" id="KAF5532211.1"/>
    </source>
</evidence>
<evidence type="ECO:0000256" key="5">
    <source>
        <dbReference type="ARBA" id="ARBA00023136"/>
    </source>
</evidence>
<dbReference type="PANTHER" id="PTHR37540:SF5">
    <property type="entry name" value="TRANSCRIPTION FACTOR DOMAIN-CONTAINING PROTEIN"/>
    <property type="match status" value="1"/>
</dbReference>
<comment type="subcellular location">
    <subcellularLocation>
        <location evidence="1">Membrane</location>
    </subcellularLocation>
</comment>
<organism evidence="8 9">
    <name type="scientific">Fusarium napiforme</name>
    <dbReference type="NCBI Taxonomy" id="42672"/>
    <lineage>
        <taxon>Eukaryota</taxon>
        <taxon>Fungi</taxon>
        <taxon>Dikarya</taxon>
        <taxon>Ascomycota</taxon>
        <taxon>Pezizomycotina</taxon>
        <taxon>Sordariomycetes</taxon>
        <taxon>Hypocreomycetidae</taxon>
        <taxon>Hypocreales</taxon>
        <taxon>Nectriaceae</taxon>
        <taxon>Fusarium</taxon>
        <taxon>Fusarium fujikuroi species complex</taxon>
    </lineage>
</organism>
<dbReference type="AlphaFoldDB" id="A0A8H5I8A8"/>
<evidence type="ECO:0000313" key="9">
    <source>
        <dbReference type="Proteomes" id="UP000574317"/>
    </source>
</evidence>
<gene>
    <name evidence="8" type="ORF">FNAPI_12991</name>
</gene>
<dbReference type="InterPro" id="IPR044890">
    <property type="entry name" value="TMEM14_sf"/>
</dbReference>
<accession>A0A8H5I8A8</accession>
<sequence>MAEHPSFTLAGLPLITVAAGGTAGYIRTRSTPSLVAGVGLGVSYAYAGVGYLLKNNKDYGSELALANSVLLTGSAVPRIIKTGGRAPVPLLLGAVGGLATYYYQKKFQSSDTLRKLRNKQGPVRYRYRILIIQVELDLNMLLIIPGACVQMATSQPPLAKNSSVVPKAHPNPDKKFATKKTKMPRDFQFVTVSNPAEPTPQHVRSLTHSHAVRQRHAKERRLRMQKHQESMARNAERTSLNKVLGYSRDPFAALPKQLLSYENFLLDHYIRVVVPYNVKTCRLFNKMNDHEGHVMRDWVGLAITDSNLLCSIILLGACRHIISNNPNSGLMPAALQYKYTGLKALRHAVSGASPTVSALTIAKACAMALDEVNFGEPVVARQHIQGVFAMIEAAGGSQCLDGTGLLKRMYFRFLEMRESPGLQLPKGIAYSSHFC</sequence>
<dbReference type="EMBL" id="JAAOAO010000732">
    <property type="protein sequence ID" value="KAF5532211.1"/>
    <property type="molecule type" value="Genomic_DNA"/>
</dbReference>
<comment type="caution">
    <text evidence="8">The sequence shown here is derived from an EMBL/GenBank/DDBJ whole genome shotgun (WGS) entry which is preliminary data.</text>
</comment>
<name>A0A8H5I8A8_9HYPO</name>
<evidence type="ECO:0000256" key="1">
    <source>
        <dbReference type="ARBA" id="ARBA00004370"/>
    </source>
</evidence>
<keyword evidence="9" id="KW-1185">Reference proteome</keyword>
<protein>
    <submittedName>
        <fullName evidence="8">Uncharacterized protein</fullName>
    </submittedName>
</protein>
<comment type="similarity">
    <text evidence="2">Belongs to the TMEM14 family.</text>
</comment>
<dbReference type="Proteomes" id="UP000574317">
    <property type="component" value="Unassembled WGS sequence"/>
</dbReference>
<reference evidence="8 9" key="1">
    <citation type="submission" date="2020-05" db="EMBL/GenBank/DDBJ databases">
        <title>Identification and distribution of gene clusters putatively required for synthesis of sphingolipid metabolism inhibitors in phylogenetically diverse species of the filamentous fungus Fusarium.</title>
        <authorList>
            <person name="Kim H.-S."/>
            <person name="Busman M."/>
            <person name="Brown D.W."/>
            <person name="Divon H."/>
            <person name="Uhlig S."/>
            <person name="Proctor R.H."/>
        </authorList>
    </citation>
    <scope>NUCLEOTIDE SEQUENCE [LARGE SCALE GENOMIC DNA]</scope>
    <source>
        <strain evidence="8 9">NRRL 25196</strain>
    </source>
</reference>
<keyword evidence="4 7" id="KW-1133">Transmembrane helix</keyword>
<keyword evidence="3 7" id="KW-0812">Transmembrane</keyword>
<evidence type="ECO:0000256" key="6">
    <source>
        <dbReference type="SAM" id="MobiDB-lite"/>
    </source>
</evidence>
<feature type="compositionally biased region" description="Polar residues" evidence="6">
    <location>
        <begin position="192"/>
        <end position="204"/>
    </location>
</feature>
<evidence type="ECO:0000256" key="7">
    <source>
        <dbReference type="SAM" id="Phobius"/>
    </source>
</evidence>
<evidence type="ECO:0000256" key="4">
    <source>
        <dbReference type="ARBA" id="ARBA00022989"/>
    </source>
</evidence>
<keyword evidence="5 7" id="KW-0472">Membrane</keyword>
<feature type="region of interest" description="Disordered" evidence="6">
    <location>
        <begin position="192"/>
        <end position="212"/>
    </location>
</feature>
<dbReference type="PANTHER" id="PTHR37540">
    <property type="entry name" value="TRANSCRIPTION FACTOR (ACR-2), PUTATIVE-RELATED-RELATED"/>
    <property type="match status" value="1"/>
</dbReference>
<dbReference type="InterPro" id="IPR005349">
    <property type="entry name" value="TMEM14"/>
</dbReference>
<dbReference type="Pfam" id="PF03647">
    <property type="entry name" value="Tmemb_14"/>
    <property type="match status" value="1"/>
</dbReference>